<dbReference type="GO" id="GO:0046417">
    <property type="term" value="P:chorismate metabolic process"/>
    <property type="evidence" value="ECO:0007669"/>
    <property type="project" value="InterPro"/>
</dbReference>
<dbReference type="GO" id="GO:0004664">
    <property type="term" value="F:prephenate dehydratase activity"/>
    <property type="evidence" value="ECO:0007669"/>
    <property type="project" value="UniProtKB-EC"/>
</dbReference>
<evidence type="ECO:0000256" key="2">
    <source>
        <dbReference type="ARBA" id="ARBA00002364"/>
    </source>
</evidence>
<dbReference type="GO" id="GO:0009094">
    <property type="term" value="P:L-phenylalanine biosynthetic process"/>
    <property type="evidence" value="ECO:0007669"/>
    <property type="project" value="UniProtKB-KW"/>
</dbReference>
<keyword evidence="13" id="KW-0413">Isomerase</keyword>
<evidence type="ECO:0000256" key="1">
    <source>
        <dbReference type="ARBA" id="ARBA00000824"/>
    </source>
</evidence>
<evidence type="ECO:0000256" key="18">
    <source>
        <dbReference type="ARBA" id="ARBA00047848"/>
    </source>
</evidence>
<dbReference type="Pfam" id="PF00800">
    <property type="entry name" value="PDT"/>
    <property type="match status" value="1"/>
</dbReference>
<evidence type="ECO:0000256" key="8">
    <source>
        <dbReference type="ARBA" id="ARBA00021872"/>
    </source>
</evidence>
<feature type="site" description="Essential for prephenate dehydratase activity" evidence="19">
    <location>
        <position position="272"/>
    </location>
</feature>
<reference evidence="23" key="1">
    <citation type="journal article" date="2021" name="PeerJ">
        <title>Extensive microbial diversity within the chicken gut microbiome revealed by metagenomics and culture.</title>
        <authorList>
            <person name="Gilroy R."/>
            <person name="Ravi A."/>
            <person name="Getino M."/>
            <person name="Pursley I."/>
            <person name="Horton D.L."/>
            <person name="Alikhan N.F."/>
            <person name="Baker D."/>
            <person name="Gharbi K."/>
            <person name="Hall N."/>
            <person name="Watson M."/>
            <person name="Adriaenssens E.M."/>
            <person name="Foster-Nyarko E."/>
            <person name="Jarju S."/>
            <person name="Secka A."/>
            <person name="Antonio M."/>
            <person name="Oren A."/>
            <person name="Chaudhuri R.R."/>
            <person name="La Ragione R."/>
            <person name="Hildebrand F."/>
            <person name="Pallen M.J."/>
        </authorList>
    </citation>
    <scope>NUCLEOTIDE SEQUENCE</scope>
    <source>
        <strain evidence="23">CHK188-5543</strain>
    </source>
</reference>
<dbReference type="InterPro" id="IPR001086">
    <property type="entry name" value="Preph_deHydtase"/>
</dbReference>
<dbReference type="InterPro" id="IPR018528">
    <property type="entry name" value="Preph_deHydtase_CS"/>
</dbReference>
<name>A0A9D1WT14_9FIRM</name>
<evidence type="ECO:0000259" key="21">
    <source>
        <dbReference type="PROSITE" id="PS51171"/>
    </source>
</evidence>
<comment type="pathway">
    <text evidence="5">Metabolic intermediate biosynthesis; prephenate biosynthesis; prephenate from chorismate: step 1/1.</text>
</comment>
<evidence type="ECO:0000256" key="6">
    <source>
        <dbReference type="ARBA" id="ARBA00013147"/>
    </source>
</evidence>
<evidence type="ECO:0000256" key="13">
    <source>
        <dbReference type="ARBA" id="ARBA00023235"/>
    </source>
</evidence>
<dbReference type="EC" id="4.2.1.51" evidence="6"/>
<evidence type="ECO:0000313" key="24">
    <source>
        <dbReference type="Proteomes" id="UP000886800"/>
    </source>
</evidence>
<keyword evidence="9" id="KW-0963">Cytoplasm</keyword>
<dbReference type="Proteomes" id="UP000886800">
    <property type="component" value="Unassembled WGS sequence"/>
</dbReference>
<evidence type="ECO:0000256" key="10">
    <source>
        <dbReference type="ARBA" id="ARBA00022605"/>
    </source>
</evidence>
<evidence type="ECO:0000259" key="22">
    <source>
        <dbReference type="PROSITE" id="PS51671"/>
    </source>
</evidence>
<dbReference type="InterPro" id="IPR002701">
    <property type="entry name" value="CM_II_prokaryot"/>
</dbReference>
<dbReference type="CDD" id="cd13631">
    <property type="entry name" value="PBP2_Ct-PDT_like"/>
    <property type="match status" value="1"/>
</dbReference>
<dbReference type="GO" id="GO:0004106">
    <property type="term" value="F:chorismate mutase activity"/>
    <property type="evidence" value="ECO:0007669"/>
    <property type="project" value="UniProtKB-EC"/>
</dbReference>
<dbReference type="PROSITE" id="PS51171">
    <property type="entry name" value="PREPHENATE_DEHYDR_3"/>
    <property type="match status" value="1"/>
</dbReference>
<dbReference type="GO" id="GO:0005737">
    <property type="term" value="C:cytoplasm"/>
    <property type="evidence" value="ECO:0007669"/>
    <property type="project" value="UniProtKB-SubCell"/>
</dbReference>
<keyword evidence="10" id="KW-0028">Amino-acid biosynthesis</keyword>
<dbReference type="PROSITE" id="PS51168">
    <property type="entry name" value="CHORISMATE_MUT_2"/>
    <property type="match status" value="1"/>
</dbReference>
<reference evidence="23" key="2">
    <citation type="submission" date="2021-04" db="EMBL/GenBank/DDBJ databases">
        <authorList>
            <person name="Gilroy R."/>
        </authorList>
    </citation>
    <scope>NUCLEOTIDE SEQUENCE</scope>
    <source>
        <strain evidence="23">CHK188-5543</strain>
    </source>
</reference>
<dbReference type="PIRSF" id="PIRSF001500">
    <property type="entry name" value="Chor_mut_pdt_Ppr"/>
    <property type="match status" value="1"/>
</dbReference>
<proteinExistence type="predicted"/>
<dbReference type="InterPro" id="IPR008242">
    <property type="entry name" value="Chor_mutase/pphenate_deHydtase"/>
</dbReference>
<keyword evidence="11" id="KW-0057">Aromatic amino acid biosynthesis</keyword>
<dbReference type="Pfam" id="PF01817">
    <property type="entry name" value="CM_2"/>
    <property type="match status" value="1"/>
</dbReference>
<evidence type="ECO:0000256" key="16">
    <source>
        <dbReference type="ARBA" id="ARBA00031175"/>
    </source>
</evidence>
<dbReference type="Gene3D" id="3.30.70.260">
    <property type="match status" value="1"/>
</dbReference>
<dbReference type="PROSITE" id="PS51671">
    <property type="entry name" value="ACT"/>
    <property type="match status" value="1"/>
</dbReference>
<dbReference type="AlphaFoldDB" id="A0A9D1WT14"/>
<feature type="domain" description="ACT" evidence="22">
    <location>
        <begin position="290"/>
        <end position="367"/>
    </location>
</feature>
<evidence type="ECO:0000256" key="7">
    <source>
        <dbReference type="ARBA" id="ARBA00014401"/>
    </source>
</evidence>
<comment type="catalytic activity">
    <reaction evidence="1">
        <text>chorismate = prephenate</text>
        <dbReference type="Rhea" id="RHEA:13897"/>
        <dbReference type="ChEBI" id="CHEBI:29748"/>
        <dbReference type="ChEBI" id="CHEBI:29934"/>
        <dbReference type="EC" id="5.4.99.5"/>
    </reaction>
</comment>
<dbReference type="CDD" id="cd04905">
    <property type="entry name" value="ACT_CM-PDT"/>
    <property type="match status" value="1"/>
</dbReference>
<dbReference type="PANTHER" id="PTHR21022:SF19">
    <property type="entry name" value="PREPHENATE DEHYDRATASE-RELATED"/>
    <property type="match status" value="1"/>
</dbReference>
<evidence type="ECO:0000256" key="11">
    <source>
        <dbReference type="ARBA" id="ARBA00023141"/>
    </source>
</evidence>
<dbReference type="SUPFAM" id="SSF53850">
    <property type="entry name" value="Periplasmic binding protein-like II"/>
    <property type="match status" value="1"/>
</dbReference>
<dbReference type="SUPFAM" id="SSF55021">
    <property type="entry name" value="ACT-like"/>
    <property type="match status" value="1"/>
</dbReference>
<evidence type="ECO:0000313" key="23">
    <source>
        <dbReference type="EMBL" id="HIX66270.1"/>
    </source>
</evidence>
<comment type="caution">
    <text evidence="23">The sequence shown here is derived from an EMBL/GenBank/DDBJ whole genome shotgun (WGS) entry which is preliminary data.</text>
</comment>
<dbReference type="Gene3D" id="1.20.59.10">
    <property type="entry name" value="Chorismate mutase"/>
    <property type="match status" value="1"/>
</dbReference>
<evidence type="ECO:0000256" key="19">
    <source>
        <dbReference type="PIRSR" id="PIRSR001500-2"/>
    </source>
</evidence>
<evidence type="ECO:0000259" key="20">
    <source>
        <dbReference type="PROSITE" id="PS51168"/>
    </source>
</evidence>
<dbReference type="SMART" id="SM00830">
    <property type="entry name" value="CM_2"/>
    <property type="match status" value="1"/>
</dbReference>
<comment type="pathway">
    <text evidence="4">Amino-acid biosynthesis; L-phenylalanine biosynthesis; phenylpyruvate from prephenate: step 1/1.</text>
</comment>
<keyword evidence="15" id="KW-0511">Multifunctional enzyme</keyword>
<sequence>MAEGLEDYRSQIDQLDGQLIRLFEQRLEVVQKIGQYKQAHGLPVLNAGREQAVLEKARARLKDPAHAPAATRLMQEIMALSRESQHRLLQQSAPPAPHPTGRVGYPGVAGSFSEQAAASYFGEDQPRQAYVEFAQVFQALQAGEIDYGVLPIENSSTGGIAQVYDLLAQYGFSIVGECLVEVNQNLAGLPGACLEGIRRVYSHTQGFEQSRRFLSSHQDWVQIPFHNTAVAAQHVAQEGDLAQAAICSRRAAKLYGLEVLAPDIQDIRENVTRFIVIGREPAPQGADKVSVTFLLDHEAGTLYHILRHFAQERINLVKIESRPIPGALWHYRFYLDFEGNLENAQVRQVLRALSEGSQEFKVLGAYRAAVR</sequence>
<protein>
    <recommendedName>
        <fullName evidence="7">Bifunctional chorismate mutase/prephenate dehydratase</fullName>
        <ecNumber evidence="6">4.2.1.51</ecNumber>
    </recommendedName>
    <alternativeName>
        <fullName evidence="17">Chorismate mutase-prephenate dehydratase</fullName>
    </alternativeName>
    <alternativeName>
        <fullName evidence="8">Prephenate dehydratase</fullName>
    </alternativeName>
    <alternativeName>
        <fullName evidence="16">p-protein</fullName>
    </alternativeName>
</protein>
<gene>
    <name evidence="23" type="primary">pheA</name>
    <name evidence="23" type="ORF">H9736_08490</name>
</gene>
<evidence type="ECO:0000256" key="9">
    <source>
        <dbReference type="ARBA" id="ARBA00022490"/>
    </source>
</evidence>
<dbReference type="InterPro" id="IPR002912">
    <property type="entry name" value="ACT_dom"/>
</dbReference>
<evidence type="ECO:0000256" key="12">
    <source>
        <dbReference type="ARBA" id="ARBA00023222"/>
    </source>
</evidence>
<evidence type="ECO:0000256" key="5">
    <source>
        <dbReference type="ARBA" id="ARBA00004817"/>
    </source>
</evidence>
<feature type="domain" description="Prephenate dehydratase" evidence="21">
    <location>
        <begin position="102"/>
        <end position="279"/>
    </location>
</feature>
<dbReference type="InterPro" id="IPR045865">
    <property type="entry name" value="ACT-like_dom_sf"/>
</dbReference>
<dbReference type="NCBIfam" id="NF008865">
    <property type="entry name" value="PRK11898.1"/>
    <property type="match status" value="1"/>
</dbReference>
<organism evidence="23 24">
    <name type="scientific">Candidatus Anaerotruncus excrementipullorum</name>
    <dbReference type="NCBI Taxonomy" id="2838465"/>
    <lineage>
        <taxon>Bacteria</taxon>
        <taxon>Bacillati</taxon>
        <taxon>Bacillota</taxon>
        <taxon>Clostridia</taxon>
        <taxon>Eubacteriales</taxon>
        <taxon>Oscillospiraceae</taxon>
        <taxon>Anaerotruncus</taxon>
    </lineage>
</organism>
<comment type="function">
    <text evidence="2">Catalyzes the Claisen rearrangement of chorismate to prephenate and the decarboxylation/dehydration of prephenate to phenylpyruvate.</text>
</comment>
<evidence type="ECO:0000256" key="17">
    <source>
        <dbReference type="ARBA" id="ARBA00031520"/>
    </source>
</evidence>
<accession>A0A9D1WT14</accession>
<evidence type="ECO:0000256" key="14">
    <source>
        <dbReference type="ARBA" id="ARBA00023239"/>
    </source>
</evidence>
<keyword evidence="12" id="KW-0584">Phenylalanine biosynthesis</keyword>
<dbReference type="PROSITE" id="PS00857">
    <property type="entry name" value="PREPHENATE_DEHYDR_1"/>
    <property type="match status" value="1"/>
</dbReference>
<dbReference type="InterPro" id="IPR036263">
    <property type="entry name" value="Chorismate_II_sf"/>
</dbReference>
<feature type="domain" description="Chorismate mutase" evidence="20">
    <location>
        <begin position="1"/>
        <end position="89"/>
    </location>
</feature>
<evidence type="ECO:0000256" key="15">
    <source>
        <dbReference type="ARBA" id="ARBA00023268"/>
    </source>
</evidence>
<dbReference type="EMBL" id="DXES01000179">
    <property type="protein sequence ID" value="HIX66270.1"/>
    <property type="molecule type" value="Genomic_DNA"/>
</dbReference>
<dbReference type="Gene3D" id="3.40.190.10">
    <property type="entry name" value="Periplasmic binding protein-like II"/>
    <property type="match status" value="2"/>
</dbReference>
<dbReference type="SUPFAM" id="SSF48600">
    <property type="entry name" value="Chorismate mutase II"/>
    <property type="match status" value="1"/>
</dbReference>
<evidence type="ECO:0000256" key="3">
    <source>
        <dbReference type="ARBA" id="ARBA00004496"/>
    </source>
</evidence>
<evidence type="ECO:0000256" key="4">
    <source>
        <dbReference type="ARBA" id="ARBA00004741"/>
    </source>
</evidence>
<dbReference type="InterPro" id="IPR036979">
    <property type="entry name" value="CM_dom_sf"/>
</dbReference>
<dbReference type="PANTHER" id="PTHR21022">
    <property type="entry name" value="PREPHENATE DEHYDRATASE P PROTEIN"/>
    <property type="match status" value="1"/>
</dbReference>
<keyword evidence="14 23" id="KW-0456">Lyase</keyword>
<comment type="catalytic activity">
    <reaction evidence="18">
        <text>prephenate + H(+) = 3-phenylpyruvate + CO2 + H2O</text>
        <dbReference type="Rhea" id="RHEA:21648"/>
        <dbReference type="ChEBI" id="CHEBI:15377"/>
        <dbReference type="ChEBI" id="CHEBI:15378"/>
        <dbReference type="ChEBI" id="CHEBI:16526"/>
        <dbReference type="ChEBI" id="CHEBI:18005"/>
        <dbReference type="ChEBI" id="CHEBI:29934"/>
        <dbReference type="EC" id="4.2.1.51"/>
    </reaction>
</comment>
<comment type="subcellular location">
    <subcellularLocation>
        <location evidence="3">Cytoplasm</location>
    </subcellularLocation>
</comment>